<evidence type="ECO:0008006" key="3">
    <source>
        <dbReference type="Google" id="ProtNLM"/>
    </source>
</evidence>
<protein>
    <recommendedName>
        <fullName evidence="3">Site-specific integrase</fullName>
    </recommendedName>
</protein>
<reference evidence="1 2" key="1">
    <citation type="journal article" date="2021" name="PeerJ">
        <title>Analysis of 44 Vibrio anguillarum genomes reveals high genetic diversity.</title>
        <authorList>
            <person name="Hansen M.J."/>
            <person name="Dalsgaard I."/>
        </authorList>
    </citation>
    <scope>NUCLEOTIDE SEQUENCE [LARGE SCALE GENOMIC DNA]</scope>
    <source>
        <strain evidence="1 2">17-16730-2A</strain>
    </source>
</reference>
<accession>A0AAW4ALB9</accession>
<gene>
    <name evidence="1" type="ORF">EAY07_17220</name>
</gene>
<comment type="caution">
    <text evidence="1">The sequence shown here is derived from an EMBL/GenBank/DDBJ whole genome shotgun (WGS) entry which is preliminary data.</text>
</comment>
<dbReference type="Proteomes" id="UP000722957">
    <property type="component" value="Unassembled WGS sequence"/>
</dbReference>
<sequence length="781" mass="89211">MNVKTLNELSLLDAALSVEYSNYITSAVKSAVTETKLQAILNIYAAYCYLIEQGNYTAFEILNNSNLLNAHFQSLIGFVYDSDDITTNHKYVLCNELKRLFRYIAQDKQLTLDEVQLSNTKITEDASSCLAQFLKLKIDRTKADYLSGWQVVSKEGKSFEVHLDTLYVNFGGAFTSKIHLALKNYAYTQKSTTLAGVLKILKRLFIGMSTVYNERDGLTIETLLSSNHVQHFFHKVFKVLFVRSQAAQHCPKQFHLSWRDTINYYTECFIKTGVFSDPHKPFIAPNWKDPKDAAPTFSIGGDATEKESHRWFADIPLKVKDEEAVSIIQQRVERDMAHIRHVCLLKFEEILERESRNKDFLRTGLVKPLNLNLSNRDYYNTVGADNLNNTVATFYTHGIGAKPHYLSFLGWYGNAKQLNSELNLPTISTLHALLTLLVMEHPLITPSWIERWELFDVNGNMVGYKQVDNQYIAVSYKSRKGATNAQQEVVLNELSKSVVEFLIQHTHIAREYLKKKGNINWRKMILVANSTNVACPVSLNNSLHYANDFYDWLRDKSLFDKHSDITLEDAKAISDIHSLRSIRRHRGLLIYLETRSMDAVAEALGHEKKDAKQLTSYLPKPLMDFFNDRWVRQFQNAILLEAMKDSVHCLDAVNMSAEDIEEFLNNHGISNIPEHFDHGFNQQTDTDNETSEPIAFKQLAYTISTSLLQLLMTIRLIVESEAVADDLTFLDVVSHWYQSAVFILDTLTSGRHDGDEDLMEMLEIATNNKLDADSIKGALLC</sequence>
<name>A0AAW4ALB9_VIBAN</name>
<evidence type="ECO:0000313" key="2">
    <source>
        <dbReference type="Proteomes" id="UP000722957"/>
    </source>
</evidence>
<proteinExistence type="predicted"/>
<dbReference type="KEGG" id="vau:VANGNB10_cI0030"/>
<evidence type="ECO:0000313" key="1">
    <source>
        <dbReference type="EMBL" id="MBF4273733.1"/>
    </source>
</evidence>
<dbReference type="RefSeq" id="WP_040122795.1">
    <property type="nucleotide sequence ID" value="NZ_CP020533.1"/>
</dbReference>
<dbReference type="AlphaFoldDB" id="A0AAW4ALB9"/>
<organism evidence="1 2">
    <name type="scientific">Vibrio anguillarum</name>
    <name type="common">Listonella anguillarum</name>
    <dbReference type="NCBI Taxonomy" id="55601"/>
    <lineage>
        <taxon>Bacteria</taxon>
        <taxon>Pseudomonadati</taxon>
        <taxon>Pseudomonadota</taxon>
        <taxon>Gammaproteobacteria</taxon>
        <taxon>Vibrionales</taxon>
        <taxon>Vibrionaceae</taxon>
        <taxon>Vibrio</taxon>
    </lineage>
</organism>
<dbReference type="EMBL" id="RDOM01000064">
    <property type="protein sequence ID" value="MBF4273733.1"/>
    <property type="molecule type" value="Genomic_DNA"/>
</dbReference>